<accession>A0A955I3M0</accession>
<dbReference type="AlphaFoldDB" id="A0A955I3M0"/>
<evidence type="ECO:0000313" key="2">
    <source>
        <dbReference type="Proteomes" id="UP000741282"/>
    </source>
</evidence>
<proteinExistence type="predicted"/>
<comment type="caution">
    <text evidence="1">The sequence shown here is derived from an EMBL/GenBank/DDBJ whole genome shotgun (WGS) entry which is preliminary data.</text>
</comment>
<dbReference type="EMBL" id="JAGQLN010000023">
    <property type="protein sequence ID" value="MCA9377187.1"/>
    <property type="molecule type" value="Genomic_DNA"/>
</dbReference>
<organism evidence="1 2">
    <name type="scientific">Candidatus Dojkabacteria bacterium</name>
    <dbReference type="NCBI Taxonomy" id="2099670"/>
    <lineage>
        <taxon>Bacteria</taxon>
        <taxon>Candidatus Dojkabacteria</taxon>
    </lineage>
</organism>
<evidence type="ECO:0008006" key="3">
    <source>
        <dbReference type="Google" id="ProtNLM"/>
    </source>
</evidence>
<name>A0A955I3M0_9BACT</name>
<dbReference type="Proteomes" id="UP000741282">
    <property type="component" value="Unassembled WGS sequence"/>
</dbReference>
<gene>
    <name evidence="1" type="ORF">KC685_04690</name>
</gene>
<evidence type="ECO:0000313" key="1">
    <source>
        <dbReference type="EMBL" id="MCA9377187.1"/>
    </source>
</evidence>
<sequence length="424" mass="48394">MSKYIWPPKEQRKYDNYMGLGVHIYEQMFGSLSDEPDSPYRRISIANIGFSLDPTKGCPLRCSYCVRLSNKVDGLFDDEKNIQDQKLFQTLPKVEVDGDVLIKNLIKHPTFFPNEAVISISTGSSEAFAPVSEEQTIKILEELRHKQNLANPVWIVTKLGINQNHIKKWAALFTKYTKQGPIILSVTSSGLPSEIESYQADRFKFVEDLQQSGVYISHHLRPIIRGINDSEEILRSELQRSLPLVKSVCVGGLRMDPGIKIAWQDINKLDPNLLPNKPGEKDLPENVIEKVRRFMDELGYSSTPLFIHSSHVIAHATEKFDHCLQEFAGGSDKEVVLTIPKVNLIKDVQNLKEIVAKTKNKLNLECEIAVKENTTSVKITTNDSQLFKDYRIKKLFIQTVGHYNNVEKVMNTDILSYWKKYNEN</sequence>
<protein>
    <recommendedName>
        <fullName evidence="3">Radical SAM protein</fullName>
    </recommendedName>
</protein>
<reference evidence="1" key="2">
    <citation type="journal article" date="2021" name="Microbiome">
        <title>Successional dynamics and alternative stable states in a saline activated sludge microbial community over 9 years.</title>
        <authorList>
            <person name="Wang Y."/>
            <person name="Ye J."/>
            <person name="Ju F."/>
            <person name="Liu L."/>
            <person name="Boyd J.A."/>
            <person name="Deng Y."/>
            <person name="Parks D.H."/>
            <person name="Jiang X."/>
            <person name="Yin X."/>
            <person name="Woodcroft B.J."/>
            <person name="Tyson G.W."/>
            <person name="Hugenholtz P."/>
            <person name="Polz M.F."/>
            <person name="Zhang T."/>
        </authorList>
    </citation>
    <scope>NUCLEOTIDE SEQUENCE</scope>
    <source>
        <strain evidence="1">HKST-UBA17</strain>
    </source>
</reference>
<reference evidence="1" key="1">
    <citation type="submission" date="2020-04" db="EMBL/GenBank/DDBJ databases">
        <authorList>
            <person name="Zhang T."/>
        </authorList>
    </citation>
    <scope>NUCLEOTIDE SEQUENCE</scope>
    <source>
        <strain evidence="1">HKST-UBA17</strain>
    </source>
</reference>